<keyword evidence="14" id="KW-0670">Pyruvate</keyword>
<dbReference type="GO" id="GO:0004613">
    <property type="term" value="F:phosphoenolpyruvate carboxykinase (GTP) activity"/>
    <property type="evidence" value="ECO:0007669"/>
    <property type="project" value="UniProtKB-UniRule"/>
</dbReference>
<dbReference type="GO" id="GO:0030145">
    <property type="term" value="F:manganese ion binding"/>
    <property type="evidence" value="ECO:0007669"/>
    <property type="project" value="UniProtKB-UniRule"/>
</dbReference>
<dbReference type="InterPro" id="IPR035078">
    <property type="entry name" value="PEP_carboxykinase_GTP_N"/>
</dbReference>
<evidence type="ECO:0000313" key="14">
    <source>
        <dbReference type="EMBL" id="OAV63025.1"/>
    </source>
</evidence>
<feature type="binding site" evidence="11">
    <location>
        <position position="235"/>
    </location>
    <ligand>
        <name>Mn(2+)</name>
        <dbReference type="ChEBI" id="CHEBI:29035"/>
    </ligand>
</feature>
<dbReference type="GO" id="GO:0005829">
    <property type="term" value="C:cytosol"/>
    <property type="evidence" value="ECO:0007669"/>
    <property type="project" value="TreeGrafter"/>
</dbReference>
<keyword evidence="10 11" id="KW-0456">Lyase</keyword>
<name>A0A1B7M370_9MICC</name>
<dbReference type="InterPro" id="IPR013035">
    <property type="entry name" value="PEP_carboxykinase_C"/>
</dbReference>
<feature type="domain" description="Phosphoenolpyruvate carboxykinase C-terminal P-loop" evidence="12">
    <location>
        <begin position="251"/>
        <end position="610"/>
    </location>
</feature>
<dbReference type="FunFam" id="3.40.449.10:FF:000005">
    <property type="entry name" value="Phosphoenolpyruvate carboxykinase [GTP]"/>
    <property type="match status" value="1"/>
</dbReference>
<comment type="function">
    <text evidence="11">Catalyzes the conversion of oxaloacetate (OAA) to phosphoenolpyruvate (PEP), the rate-limiting step in the metabolic pathway that produces glucose from lactate and other precursors derived from the citric acid cycle.</text>
</comment>
<evidence type="ECO:0000256" key="2">
    <source>
        <dbReference type="ARBA" id="ARBA00005796"/>
    </source>
</evidence>
<dbReference type="GO" id="GO:0006107">
    <property type="term" value="P:oxaloacetate metabolic process"/>
    <property type="evidence" value="ECO:0007669"/>
    <property type="project" value="TreeGrafter"/>
</dbReference>
<dbReference type="Pfam" id="PF00821">
    <property type="entry name" value="PEPCK_GTP"/>
    <property type="match status" value="1"/>
</dbReference>
<keyword evidence="5 11" id="KW-0479">Metal-binding</keyword>
<evidence type="ECO:0000256" key="5">
    <source>
        <dbReference type="ARBA" id="ARBA00022723"/>
    </source>
</evidence>
<dbReference type="HAMAP" id="MF_00452">
    <property type="entry name" value="PEPCK_GTP"/>
    <property type="match status" value="1"/>
</dbReference>
<evidence type="ECO:0000313" key="15">
    <source>
        <dbReference type="Proteomes" id="UP000078292"/>
    </source>
</evidence>
<evidence type="ECO:0000256" key="6">
    <source>
        <dbReference type="ARBA" id="ARBA00022741"/>
    </source>
</evidence>
<dbReference type="STRING" id="1837282.A6F49_03610"/>
<dbReference type="GO" id="GO:0071333">
    <property type="term" value="P:cellular response to glucose stimulus"/>
    <property type="evidence" value="ECO:0007669"/>
    <property type="project" value="TreeGrafter"/>
</dbReference>
<comment type="subunit">
    <text evidence="3 11">Monomer.</text>
</comment>
<dbReference type="GO" id="GO:0005525">
    <property type="term" value="F:GTP binding"/>
    <property type="evidence" value="ECO:0007669"/>
    <property type="project" value="UniProtKB-UniRule"/>
</dbReference>
<dbReference type="GO" id="GO:0019543">
    <property type="term" value="P:propionate catabolic process"/>
    <property type="evidence" value="ECO:0007669"/>
    <property type="project" value="TreeGrafter"/>
</dbReference>
<dbReference type="Gene3D" id="2.170.8.10">
    <property type="entry name" value="Phosphoenolpyruvate Carboxykinase, domain 2"/>
    <property type="match status" value="1"/>
</dbReference>
<dbReference type="GO" id="GO:0042594">
    <property type="term" value="P:response to starvation"/>
    <property type="evidence" value="ECO:0007669"/>
    <property type="project" value="TreeGrafter"/>
</dbReference>
<dbReference type="PANTHER" id="PTHR11561:SF0">
    <property type="entry name" value="PHOSPHOENOLPYRUVATE CARBOXYKINASE [GTP]-RELATED"/>
    <property type="match status" value="1"/>
</dbReference>
<dbReference type="EC" id="4.1.1.32" evidence="11"/>
<dbReference type="PIRSF" id="PIRSF001348">
    <property type="entry name" value="PEP_carboxykinase_GTP"/>
    <property type="match status" value="1"/>
</dbReference>
<comment type="catalytic activity">
    <reaction evidence="11">
        <text>oxaloacetate + GTP = phosphoenolpyruvate + GDP + CO2</text>
        <dbReference type="Rhea" id="RHEA:10388"/>
        <dbReference type="ChEBI" id="CHEBI:16452"/>
        <dbReference type="ChEBI" id="CHEBI:16526"/>
        <dbReference type="ChEBI" id="CHEBI:37565"/>
        <dbReference type="ChEBI" id="CHEBI:58189"/>
        <dbReference type="ChEBI" id="CHEBI:58702"/>
        <dbReference type="EC" id="4.1.1.32"/>
    </reaction>
</comment>
<feature type="binding site" evidence="11">
    <location>
        <begin position="226"/>
        <end position="228"/>
    </location>
    <ligand>
        <name>substrate</name>
    </ligand>
</feature>
<dbReference type="SUPFAM" id="SSF68923">
    <property type="entry name" value="PEP carboxykinase N-terminal domain"/>
    <property type="match status" value="1"/>
</dbReference>
<feature type="binding site" evidence="11">
    <location>
        <position position="86"/>
    </location>
    <ligand>
        <name>substrate</name>
    </ligand>
</feature>
<keyword evidence="7 11" id="KW-0210">Decarboxylase</keyword>
<keyword evidence="15" id="KW-1185">Reference proteome</keyword>
<feature type="binding site" evidence="11">
    <location>
        <position position="277"/>
    </location>
    <ligand>
        <name>substrate</name>
    </ligand>
</feature>
<evidence type="ECO:0000256" key="1">
    <source>
        <dbReference type="ARBA" id="ARBA00004742"/>
    </source>
</evidence>
<feature type="domain" description="Phosphoenolpyruvate carboxykinase GTP-utilising N-terminal" evidence="13">
    <location>
        <begin position="26"/>
        <end position="247"/>
    </location>
</feature>
<evidence type="ECO:0000259" key="13">
    <source>
        <dbReference type="Pfam" id="PF17297"/>
    </source>
</evidence>
<dbReference type="InterPro" id="IPR035077">
    <property type="entry name" value="PEP_carboxykinase_GTP_C"/>
</dbReference>
<dbReference type="InterPro" id="IPR008210">
    <property type="entry name" value="PEP_carboxykinase_N"/>
</dbReference>
<evidence type="ECO:0000256" key="10">
    <source>
        <dbReference type="ARBA" id="ARBA00023239"/>
    </source>
</evidence>
<evidence type="ECO:0000256" key="3">
    <source>
        <dbReference type="ARBA" id="ARBA00011245"/>
    </source>
</evidence>
<dbReference type="GO" id="GO:0016301">
    <property type="term" value="F:kinase activity"/>
    <property type="evidence" value="ECO:0007669"/>
    <property type="project" value="UniProtKB-KW"/>
</dbReference>
<feature type="binding site" evidence="11">
    <location>
        <position position="395"/>
    </location>
    <ligand>
        <name>GTP</name>
        <dbReference type="ChEBI" id="CHEBI:37565"/>
    </ligand>
</feature>
<reference evidence="14 15" key="1">
    <citation type="submission" date="2016-04" db="EMBL/GenBank/DDBJ databases">
        <title>First whole genome shotgun sequence of the bacterium Enteractinococcus sp. strain UASWS1574.</title>
        <authorList>
            <person name="Crovadore J."/>
            <person name="Chablais R."/>
            <person name="Lefort F."/>
        </authorList>
    </citation>
    <scope>NUCLEOTIDE SEQUENCE [LARGE SCALE GENOMIC DNA]</scope>
    <source>
        <strain evidence="14 15">UASWS1574</strain>
    </source>
</reference>
<feature type="binding site" evidence="11">
    <location>
        <position position="255"/>
    </location>
    <ligand>
        <name>Mn(2+)</name>
        <dbReference type="ChEBI" id="CHEBI:29035"/>
    </ligand>
</feature>
<feature type="binding site" evidence="11">
    <location>
        <begin position="521"/>
        <end position="524"/>
    </location>
    <ligand>
        <name>GTP</name>
        <dbReference type="ChEBI" id="CHEBI:37565"/>
    </ligand>
</feature>
<dbReference type="NCBIfam" id="NF003253">
    <property type="entry name" value="PRK04210.1"/>
    <property type="match status" value="1"/>
</dbReference>
<comment type="caution">
    <text evidence="14">The sequence shown here is derived from an EMBL/GenBank/DDBJ whole genome shotgun (WGS) entry which is preliminary data.</text>
</comment>
<dbReference type="Proteomes" id="UP000078292">
    <property type="component" value="Unassembled WGS sequence"/>
</dbReference>
<dbReference type="GO" id="GO:0033993">
    <property type="term" value="P:response to lipid"/>
    <property type="evidence" value="ECO:0007669"/>
    <property type="project" value="TreeGrafter"/>
</dbReference>
<sequence length="615" mass="67846">MVENAASGLAAQIEDTAPTKHKPLLEWVKETAELTQPDSVYWVNGSQEEYDRIAQEMVDAGSLVRLTDPQFPNSYAAFSDPADVARVESRTFICSEKEEDAGFTNNWKDPSEMKAILNDAFDGAMRGRTMYVVPFVMGPLDAKDPKFGVEITDSPYVVLSMRVMARVGSDVLNKIEETDAFFVPALHSVGAPLEDGQEDVTWPSSDTKWIVHFPEERSIVSYGSGYGGNALLGKKAYSLRIASAMARDEGWMAEHMLILKLTSPEGKSYTITGAFPSATGKTNLALIDPTLEGWTAETLGDDIAWITPNDDNELRVVNPEYGFFGVAPGTGWHTNPNAMRAISKGNTIFTNVALTPEGGVWWEGLTKEKPAKLTDWLGNAWTPESATPAAHPNSRFCTPIDQTDMLAEEYYSPDGIKLDAILFGGRRDNAIPLVTEARSWQDGVFKGATLSSAQTAAAEGTVGVVRRDPMAMLPFIGYAAGDYVQNWLNMEDKIGQENMPKIFLVNWFRRNDAGKFSWPGFGENSRVLKWVVERLEGQGQGTETPIGVIPTEDALDLNGLDISEENLINSIQFVAQEWHDEIPMIEEWFTKFGDKLPAAMTEELEGLKERLGLKN</sequence>
<accession>A0A1B7M370</accession>
<evidence type="ECO:0000256" key="8">
    <source>
        <dbReference type="ARBA" id="ARBA00023134"/>
    </source>
</evidence>
<dbReference type="PANTHER" id="PTHR11561">
    <property type="entry name" value="PHOSPHOENOLPYRUVATE CARBOXYKINASE"/>
    <property type="match status" value="1"/>
</dbReference>
<comment type="pathway">
    <text evidence="1 11">Carbohydrate biosynthesis; gluconeogenesis.</text>
</comment>
<dbReference type="Pfam" id="PF17297">
    <property type="entry name" value="PEPCK_N"/>
    <property type="match status" value="1"/>
</dbReference>
<comment type="similarity">
    <text evidence="2 11">Belongs to the phosphoenolpyruvate carboxykinase [GTP] family.</text>
</comment>
<gene>
    <name evidence="11" type="primary">pckG</name>
    <name evidence="14" type="ORF">A6F49_03610</name>
</gene>
<dbReference type="AlphaFoldDB" id="A0A1B7M370"/>
<dbReference type="GO" id="GO:0046327">
    <property type="term" value="P:glycerol biosynthetic process from pyruvate"/>
    <property type="evidence" value="ECO:0007669"/>
    <property type="project" value="TreeGrafter"/>
</dbReference>
<keyword evidence="14" id="KW-0808">Transferase</keyword>
<keyword evidence="14" id="KW-0418">Kinase</keyword>
<dbReference type="OrthoDB" id="9758871at2"/>
<evidence type="ECO:0000256" key="9">
    <source>
        <dbReference type="ARBA" id="ARBA00023211"/>
    </source>
</evidence>
<feature type="binding site" evidence="11">
    <location>
        <begin position="393"/>
        <end position="395"/>
    </location>
    <ligand>
        <name>substrate</name>
    </ligand>
</feature>
<comment type="subcellular location">
    <subcellularLocation>
        <location evidence="11">Cytoplasm</location>
    </subcellularLocation>
</comment>
<dbReference type="GO" id="GO:0006094">
    <property type="term" value="P:gluconeogenesis"/>
    <property type="evidence" value="ECO:0007669"/>
    <property type="project" value="UniProtKB-UniRule"/>
</dbReference>
<dbReference type="Gene3D" id="3.90.228.20">
    <property type="match status" value="1"/>
</dbReference>
<keyword evidence="9 11" id="KW-0464">Manganese</keyword>
<comment type="cofactor">
    <cofactor evidence="11">
        <name>Mn(2+)</name>
        <dbReference type="ChEBI" id="CHEBI:29035"/>
    </cofactor>
    <text evidence="11">Binds 1 Mn(2+) ion per subunit.</text>
</comment>
<keyword evidence="11" id="KW-0963">Cytoplasm</keyword>
<proteinExistence type="inferred from homology"/>
<dbReference type="SUPFAM" id="SSF53795">
    <property type="entry name" value="PEP carboxykinase-like"/>
    <property type="match status" value="1"/>
</dbReference>
<protein>
    <recommendedName>
        <fullName evidence="11">Phosphoenolpyruvate carboxykinase [GTP]</fullName>
        <shortName evidence="11">PEP carboxykinase</shortName>
        <shortName evidence="11">PEPCK</shortName>
        <ecNumber evidence="11">4.1.1.32</ecNumber>
    </recommendedName>
    <alternativeName>
        <fullName evidence="11">GTP-dependent phosphoenolpyruvate carboxykinase</fullName>
        <shortName evidence="11">GTP-PEPCK</shortName>
    </alternativeName>
</protein>
<keyword evidence="6 11" id="KW-0547">Nucleotide-binding</keyword>
<dbReference type="EMBL" id="LXEY01000005">
    <property type="protein sequence ID" value="OAV63025.1"/>
    <property type="molecule type" value="Genomic_DNA"/>
</dbReference>
<evidence type="ECO:0000259" key="12">
    <source>
        <dbReference type="Pfam" id="PF00821"/>
    </source>
</evidence>
<dbReference type="RefSeq" id="WP_043056715.1">
    <property type="nucleotide sequence ID" value="NZ_LXEY01000005.1"/>
</dbReference>
<keyword evidence="4 11" id="KW-0312">Gluconeogenesis</keyword>
<keyword evidence="8 11" id="KW-0342">GTP-binding</keyword>
<feature type="binding site" evidence="11">
    <location>
        <position position="302"/>
    </location>
    <ligand>
        <name>Mn(2+)</name>
        <dbReference type="ChEBI" id="CHEBI:29035"/>
    </ligand>
</feature>
<dbReference type="UniPathway" id="UPA00138"/>
<feature type="binding site" evidence="11">
    <location>
        <position position="426"/>
    </location>
    <ligand>
        <name>GTP</name>
        <dbReference type="ChEBI" id="CHEBI:37565"/>
    </ligand>
</feature>
<evidence type="ECO:0000256" key="4">
    <source>
        <dbReference type="ARBA" id="ARBA00022432"/>
    </source>
</evidence>
<dbReference type="Gene3D" id="3.40.449.10">
    <property type="entry name" value="Phosphoenolpyruvate Carboxykinase, domain 1"/>
    <property type="match status" value="1"/>
</dbReference>
<dbReference type="CDD" id="cd00819">
    <property type="entry name" value="PEPCK_GTP"/>
    <property type="match status" value="1"/>
</dbReference>
<comment type="caution">
    <text evidence="11">Lacks conserved residue(s) required for the propagation of feature annotation.</text>
</comment>
<organism evidence="14 15">
    <name type="scientific">Enteractinococcus helveticum</name>
    <dbReference type="NCBI Taxonomy" id="1837282"/>
    <lineage>
        <taxon>Bacteria</taxon>
        <taxon>Bacillati</taxon>
        <taxon>Actinomycetota</taxon>
        <taxon>Actinomycetes</taxon>
        <taxon>Micrococcales</taxon>
        <taxon>Micrococcaceae</taxon>
    </lineage>
</organism>
<evidence type="ECO:0000256" key="11">
    <source>
        <dbReference type="HAMAP-Rule" id="MF_00452"/>
    </source>
</evidence>
<dbReference type="InterPro" id="IPR008209">
    <property type="entry name" value="PEP_carboxykinase_GTP"/>
</dbReference>
<evidence type="ECO:0000256" key="7">
    <source>
        <dbReference type="ARBA" id="ARBA00022793"/>
    </source>
</evidence>